<dbReference type="PANTHER" id="PTHR30328:SF54">
    <property type="entry name" value="HTH-TYPE TRANSCRIPTIONAL REPRESSOR SCO4008"/>
    <property type="match status" value="1"/>
</dbReference>
<dbReference type="InterPro" id="IPR001647">
    <property type="entry name" value="HTH_TetR"/>
</dbReference>
<evidence type="ECO:0000256" key="2">
    <source>
        <dbReference type="PROSITE-ProRule" id="PRU00335"/>
    </source>
</evidence>
<dbReference type="SUPFAM" id="SSF46689">
    <property type="entry name" value="Homeodomain-like"/>
    <property type="match status" value="1"/>
</dbReference>
<dbReference type="InterPro" id="IPR009057">
    <property type="entry name" value="Homeodomain-like_sf"/>
</dbReference>
<name>A0A9W6CDR5_XANFL</name>
<dbReference type="Pfam" id="PF00440">
    <property type="entry name" value="TetR_N"/>
    <property type="match status" value="1"/>
</dbReference>
<keyword evidence="1 2" id="KW-0238">DNA-binding</keyword>
<evidence type="ECO:0000256" key="3">
    <source>
        <dbReference type="SAM" id="MobiDB-lite"/>
    </source>
</evidence>
<evidence type="ECO:0000313" key="7">
    <source>
        <dbReference type="Proteomes" id="UP001144397"/>
    </source>
</evidence>
<dbReference type="Pfam" id="PF17938">
    <property type="entry name" value="TetR_C_29"/>
    <property type="match status" value="1"/>
</dbReference>
<dbReference type="PANTHER" id="PTHR30328">
    <property type="entry name" value="TRANSCRIPTIONAL REPRESSOR"/>
    <property type="match status" value="1"/>
</dbReference>
<evidence type="ECO:0000313" key="6">
    <source>
        <dbReference type="EMBL" id="MDR6333878.1"/>
    </source>
</evidence>
<keyword evidence="8" id="KW-1185">Reference proteome</keyword>
<dbReference type="RefSeq" id="WP_169124809.1">
    <property type="nucleotide sequence ID" value="NZ_BSDO01000001.1"/>
</dbReference>
<organism evidence="5 7">
    <name type="scientific">Xanthobacter flavus</name>
    <dbReference type="NCBI Taxonomy" id="281"/>
    <lineage>
        <taxon>Bacteria</taxon>
        <taxon>Pseudomonadati</taxon>
        <taxon>Pseudomonadota</taxon>
        <taxon>Alphaproteobacteria</taxon>
        <taxon>Hyphomicrobiales</taxon>
        <taxon>Xanthobacteraceae</taxon>
        <taxon>Xanthobacter</taxon>
    </lineage>
</organism>
<dbReference type="AlphaFoldDB" id="A0A9W6CDR5"/>
<dbReference type="GO" id="GO:0003677">
    <property type="term" value="F:DNA binding"/>
    <property type="evidence" value="ECO:0007669"/>
    <property type="project" value="UniProtKB-UniRule"/>
</dbReference>
<dbReference type="SUPFAM" id="SSF48498">
    <property type="entry name" value="Tetracyclin repressor-like, C-terminal domain"/>
    <property type="match status" value="1"/>
</dbReference>
<gene>
    <name evidence="6" type="ORF">GGQ86_002348</name>
    <name evidence="5" type="ORF">XFLAVUS301_00420</name>
</gene>
<evidence type="ECO:0000259" key="4">
    <source>
        <dbReference type="PROSITE" id="PS50977"/>
    </source>
</evidence>
<protein>
    <submittedName>
        <fullName evidence="6">AcrR family transcriptional regulator</fullName>
    </submittedName>
    <submittedName>
        <fullName evidence="5">TetR family transcriptional regulator</fullName>
    </submittedName>
</protein>
<comment type="caution">
    <text evidence="5">The sequence shown here is derived from an EMBL/GenBank/DDBJ whole genome shotgun (WGS) entry which is preliminary data.</text>
</comment>
<reference evidence="5" key="1">
    <citation type="submission" date="2022-12" db="EMBL/GenBank/DDBJ databases">
        <title>Reference genome sequencing for broad-spectrum identification of bacterial and archaeal isolates by mass spectrometry.</title>
        <authorList>
            <person name="Sekiguchi Y."/>
            <person name="Tourlousse D.M."/>
        </authorList>
    </citation>
    <scope>NUCLEOTIDE SEQUENCE</scope>
    <source>
        <strain evidence="5">301</strain>
    </source>
</reference>
<evidence type="ECO:0000313" key="5">
    <source>
        <dbReference type="EMBL" id="GLI20368.1"/>
    </source>
</evidence>
<dbReference type="GeneID" id="95760834"/>
<feature type="DNA-binding region" description="H-T-H motif" evidence="2">
    <location>
        <begin position="51"/>
        <end position="70"/>
    </location>
</feature>
<sequence length="227" mass="25215">MPASPPARKAARSSNAAPQREAATRDADKTRLNILEAAEAEFAAKGLAGARVDVVAEEAGANKRMIYYYFGSKEDLYLAVLERVYTDMRIAEAELALEAMAPLEAITCLTEFKFDYPAQHPHLIPLLNSENLLGGEYLRRSLRLREMQISLIARLEAILARGAADGTLRAGIDPLHLYLTISAVSYFYFSNNPTLSTAFGRDLATPDERAARRRHVVDVVTRYIERV</sequence>
<feature type="compositionally biased region" description="Low complexity" evidence="3">
    <location>
        <begin position="1"/>
        <end position="18"/>
    </location>
</feature>
<evidence type="ECO:0000313" key="8">
    <source>
        <dbReference type="Proteomes" id="UP001245370"/>
    </source>
</evidence>
<dbReference type="PROSITE" id="PS50977">
    <property type="entry name" value="HTH_TETR_2"/>
    <property type="match status" value="1"/>
</dbReference>
<dbReference type="EMBL" id="BSDO01000001">
    <property type="protein sequence ID" value="GLI20368.1"/>
    <property type="molecule type" value="Genomic_DNA"/>
</dbReference>
<dbReference type="Proteomes" id="UP001245370">
    <property type="component" value="Unassembled WGS sequence"/>
</dbReference>
<feature type="region of interest" description="Disordered" evidence="3">
    <location>
        <begin position="1"/>
        <end position="27"/>
    </location>
</feature>
<feature type="domain" description="HTH tetR-type" evidence="4">
    <location>
        <begin position="28"/>
        <end position="88"/>
    </location>
</feature>
<proteinExistence type="predicted"/>
<dbReference type="InterPro" id="IPR036271">
    <property type="entry name" value="Tet_transcr_reg_TetR-rel_C_sf"/>
</dbReference>
<dbReference type="InterPro" id="IPR050109">
    <property type="entry name" value="HTH-type_TetR-like_transc_reg"/>
</dbReference>
<reference evidence="6 8" key="2">
    <citation type="submission" date="2023-07" db="EMBL/GenBank/DDBJ databases">
        <title>Genomic Encyclopedia of Type Strains, Phase IV (KMG-IV): sequencing the most valuable type-strain genomes for metagenomic binning, comparative biology and taxonomic classification.</title>
        <authorList>
            <person name="Goeker M."/>
        </authorList>
    </citation>
    <scope>NUCLEOTIDE SEQUENCE [LARGE SCALE GENOMIC DNA]</scope>
    <source>
        <strain evidence="6 8">DSM 338</strain>
    </source>
</reference>
<dbReference type="InterPro" id="IPR041474">
    <property type="entry name" value="NicS_C"/>
</dbReference>
<dbReference type="Gene3D" id="1.10.357.10">
    <property type="entry name" value="Tetracycline Repressor, domain 2"/>
    <property type="match status" value="1"/>
</dbReference>
<dbReference type="Proteomes" id="UP001144397">
    <property type="component" value="Unassembled WGS sequence"/>
</dbReference>
<dbReference type="PRINTS" id="PR00455">
    <property type="entry name" value="HTHTETR"/>
</dbReference>
<accession>A0A9W6CDR5</accession>
<dbReference type="EMBL" id="JAVDPY010000003">
    <property type="protein sequence ID" value="MDR6333878.1"/>
    <property type="molecule type" value="Genomic_DNA"/>
</dbReference>
<evidence type="ECO:0000256" key="1">
    <source>
        <dbReference type="ARBA" id="ARBA00023125"/>
    </source>
</evidence>